<feature type="domain" description="EAL" evidence="1">
    <location>
        <begin position="183"/>
        <end position="429"/>
    </location>
</feature>
<proteinExistence type="predicted"/>
<evidence type="ECO:0000313" key="3">
    <source>
        <dbReference type="Proteomes" id="UP000561438"/>
    </source>
</evidence>
<dbReference type="AlphaFoldDB" id="A0A850H2T5"/>
<dbReference type="Pfam" id="PF00563">
    <property type="entry name" value="EAL"/>
    <property type="match status" value="1"/>
</dbReference>
<dbReference type="Gene3D" id="3.20.20.450">
    <property type="entry name" value="EAL domain"/>
    <property type="match status" value="1"/>
</dbReference>
<dbReference type="PANTHER" id="PTHR33121:SF79">
    <property type="entry name" value="CYCLIC DI-GMP PHOSPHODIESTERASE PDED-RELATED"/>
    <property type="match status" value="1"/>
</dbReference>
<dbReference type="SUPFAM" id="SSF55073">
    <property type="entry name" value="Nucleotide cyclase"/>
    <property type="match status" value="1"/>
</dbReference>
<dbReference type="InterPro" id="IPR043128">
    <property type="entry name" value="Rev_trsase/Diguanyl_cyclase"/>
</dbReference>
<organism evidence="2 3">
    <name type="scientific">Qipengyuania atrilutea</name>
    <dbReference type="NCBI Taxonomy" id="2744473"/>
    <lineage>
        <taxon>Bacteria</taxon>
        <taxon>Pseudomonadati</taxon>
        <taxon>Pseudomonadota</taxon>
        <taxon>Alphaproteobacteria</taxon>
        <taxon>Sphingomonadales</taxon>
        <taxon>Erythrobacteraceae</taxon>
        <taxon>Qipengyuania</taxon>
    </lineage>
</organism>
<dbReference type="Pfam" id="PF00990">
    <property type="entry name" value="GGDEF"/>
    <property type="match status" value="1"/>
</dbReference>
<gene>
    <name evidence="2" type="ORF">HUV48_04170</name>
</gene>
<dbReference type="Gene3D" id="3.30.70.270">
    <property type="match status" value="1"/>
</dbReference>
<accession>A0A850H2T5</accession>
<name>A0A850H2T5_9SPHN</name>
<dbReference type="SMART" id="SM00052">
    <property type="entry name" value="EAL"/>
    <property type="match status" value="1"/>
</dbReference>
<dbReference type="InterPro" id="IPR000160">
    <property type="entry name" value="GGDEF_dom"/>
</dbReference>
<dbReference type="EMBL" id="JABWGV010000001">
    <property type="protein sequence ID" value="NVD44213.1"/>
    <property type="molecule type" value="Genomic_DNA"/>
</dbReference>
<evidence type="ECO:0000313" key="2">
    <source>
        <dbReference type="EMBL" id="NVD44213.1"/>
    </source>
</evidence>
<reference evidence="2 3" key="1">
    <citation type="submission" date="2020-06" db="EMBL/GenBank/DDBJ databases">
        <title>Altererythrobacter sp. HHU K3-1.</title>
        <authorList>
            <person name="Zhang D."/>
            <person name="Xue H."/>
        </authorList>
    </citation>
    <scope>NUCLEOTIDE SEQUENCE [LARGE SCALE GENOMIC DNA]</scope>
    <source>
        <strain evidence="2 3">HHU K3-1</strain>
    </source>
</reference>
<dbReference type="InterPro" id="IPR035919">
    <property type="entry name" value="EAL_sf"/>
</dbReference>
<dbReference type="PANTHER" id="PTHR33121">
    <property type="entry name" value="CYCLIC DI-GMP PHOSPHODIESTERASE PDEF"/>
    <property type="match status" value="1"/>
</dbReference>
<dbReference type="Proteomes" id="UP000561438">
    <property type="component" value="Unassembled WGS sequence"/>
</dbReference>
<dbReference type="InterPro" id="IPR050706">
    <property type="entry name" value="Cyclic-di-GMP_PDE-like"/>
</dbReference>
<dbReference type="InterPro" id="IPR029787">
    <property type="entry name" value="Nucleotide_cyclase"/>
</dbReference>
<protein>
    <submittedName>
        <fullName evidence="2">EAL domain-containing protein</fullName>
    </submittedName>
</protein>
<dbReference type="SUPFAM" id="SSF141868">
    <property type="entry name" value="EAL domain-like"/>
    <property type="match status" value="1"/>
</dbReference>
<evidence type="ECO:0000259" key="1">
    <source>
        <dbReference type="PROSITE" id="PS50883"/>
    </source>
</evidence>
<dbReference type="CDD" id="cd01948">
    <property type="entry name" value="EAL"/>
    <property type="match status" value="1"/>
</dbReference>
<dbReference type="PROSITE" id="PS50883">
    <property type="entry name" value="EAL"/>
    <property type="match status" value="1"/>
</dbReference>
<keyword evidence="3" id="KW-1185">Reference proteome</keyword>
<dbReference type="GO" id="GO:0071111">
    <property type="term" value="F:cyclic-guanylate-specific phosphodiesterase activity"/>
    <property type="evidence" value="ECO:0007669"/>
    <property type="project" value="InterPro"/>
</dbReference>
<sequence>MEGGLRDPLTGLANADDVHATLAAWQANAARRGSSTIIHAMMVSLQRIDTVNVAYGESAGDGALIETARRITHFADDELSAGGWIAARISGGNFLVASLERCSRERWQWLAEALADAVALPVKNIGGDGTARLWPRITLLRAEGETSGAILDRLAGAFAESFEGQARRIAWVNGVMPLHGRSNAQLEADLIAAIDRDEIEIVYQPQYAVEGDRLIGAEALARWQHGKLGLVGAATLFTLAERADHVAQLSRHLSEKALSEASSWPSSLRLSLNITPTDLASANFARDFLSMLGESGFSPDRLTLEITEQMLLADLDQVATTLEALKAQGVNLALDDFGAGFCNFRYLKVLPIDLLKLDRSMIDGILNDQRDLSVFRAILAMAQALDLSVLAEGVENEAQRDLIAREGCAYYQGFLRSKPMTAFEFAALG</sequence>
<comment type="caution">
    <text evidence="2">The sequence shown here is derived from an EMBL/GenBank/DDBJ whole genome shotgun (WGS) entry which is preliminary data.</text>
</comment>
<dbReference type="InterPro" id="IPR001633">
    <property type="entry name" value="EAL_dom"/>
</dbReference>